<dbReference type="Pfam" id="PF01039">
    <property type="entry name" value="Carboxyl_trans"/>
    <property type="match status" value="3"/>
</dbReference>
<feature type="domain" description="CoA carboxyltransferase N-terminal" evidence="2">
    <location>
        <begin position="4"/>
        <end position="191"/>
    </location>
</feature>
<dbReference type="Gene3D" id="3.90.226.10">
    <property type="entry name" value="2-enoyl-CoA Hydratase, Chain A, domain 1"/>
    <property type="match status" value="2"/>
</dbReference>
<dbReference type="AlphaFoldDB" id="A0A9X3LJQ7"/>
<keyword evidence="5" id="KW-1185">Reference proteome</keyword>
<comment type="similarity">
    <text evidence="1">Belongs to the AccD/PCCB family.</text>
</comment>
<comment type="caution">
    <text evidence="4">The sequence shown here is derived from an EMBL/GenBank/DDBJ whole genome shotgun (WGS) entry which is preliminary data.</text>
</comment>
<accession>A0A9X3LJQ7</accession>
<dbReference type="InterPro" id="IPR029045">
    <property type="entry name" value="ClpP/crotonase-like_dom_sf"/>
</dbReference>
<dbReference type="SUPFAM" id="SSF52096">
    <property type="entry name" value="ClpP/crotonase"/>
    <property type="match status" value="2"/>
</dbReference>
<evidence type="ECO:0000259" key="3">
    <source>
        <dbReference type="PROSITE" id="PS50989"/>
    </source>
</evidence>
<reference evidence="4" key="1">
    <citation type="submission" date="2022-02" db="EMBL/GenBank/DDBJ databases">
        <title>Corynebacterium sp. from urogenital microbiome.</title>
        <authorList>
            <person name="Cappelli E.A."/>
            <person name="Ribeiro T.G."/>
            <person name="Peixe L."/>
        </authorList>
    </citation>
    <scope>NUCLEOTIDE SEQUENCE</scope>
    <source>
        <strain evidence="4">C8Ua_174</strain>
    </source>
</reference>
<dbReference type="GO" id="GO:0004658">
    <property type="term" value="F:propionyl-CoA carboxylase activity"/>
    <property type="evidence" value="ECO:0007669"/>
    <property type="project" value="TreeGrafter"/>
</dbReference>
<dbReference type="PANTHER" id="PTHR43842">
    <property type="entry name" value="PROPIONYL-COA CARBOXYLASE BETA CHAIN"/>
    <property type="match status" value="1"/>
</dbReference>
<dbReference type="InterPro" id="IPR034733">
    <property type="entry name" value="AcCoA_carboxyl_beta"/>
</dbReference>
<gene>
    <name evidence="4" type="ORF">L8V00_01635</name>
</gene>
<evidence type="ECO:0000313" key="4">
    <source>
        <dbReference type="EMBL" id="MCZ9288916.1"/>
    </source>
</evidence>
<feature type="domain" description="CoA carboxyltransferase C-terminal" evidence="3">
    <location>
        <begin position="241"/>
        <end position="454"/>
    </location>
</feature>
<dbReference type="InterPro" id="IPR011763">
    <property type="entry name" value="COA_CT_C"/>
</dbReference>
<dbReference type="PROSITE" id="PS50989">
    <property type="entry name" value="COA_CT_CTER"/>
    <property type="match status" value="1"/>
</dbReference>
<dbReference type="InterPro" id="IPR051047">
    <property type="entry name" value="AccD/PCCB"/>
</dbReference>
<organism evidence="4 5">
    <name type="scientific">Corynebacterium evansiae</name>
    <dbReference type="NCBI Taxonomy" id="2913499"/>
    <lineage>
        <taxon>Bacteria</taxon>
        <taxon>Bacillati</taxon>
        <taxon>Actinomycetota</taxon>
        <taxon>Actinomycetes</taxon>
        <taxon>Mycobacteriales</taxon>
        <taxon>Corynebacteriaceae</taxon>
        <taxon>Corynebacterium</taxon>
    </lineage>
</organism>
<sequence>MATMSSTTDTSTTAGKIADLRDRLAETHKPQGDEIPRARRRVDALLDAGSFVETDALARHRSTAFKADKFRPATDGIVAGYGTVDSRPVCVFSQDATLFDGQIGETAGEKILKVMELAVKSGTPLIGIYEGAGARPNEGIAALEFFSRIHNLQTKLSGVVPQIALVAGPTSGALVHSVVLSDVVVAVKGAGELVDDATDGTAHIVAEDDASALGLVADILGYLPSNNRALPLPGEEADAEAETDELDSLIPDSDAQAYDMHKVLDRVVDAGTVLELQKFHAPNLITALARVGGRSVGVIANQPEQQAGMIDDAAAEKAARFIRFCDAFNVPLVTFVDSAGYAPDVLFRRTAKLIGVTAAASVGKIAVVTRKAFGDAYLSLGAKRLGTDLVYAWPTAQIAQDDSYQAEPYSAAERGLVDAVIPPRETRARIVDGLRLVERKAEDGYPRKHDNLPF</sequence>
<dbReference type="PROSITE" id="PS50980">
    <property type="entry name" value="COA_CT_NTER"/>
    <property type="match status" value="1"/>
</dbReference>
<evidence type="ECO:0000313" key="5">
    <source>
        <dbReference type="Proteomes" id="UP001146469"/>
    </source>
</evidence>
<name>A0A9X3LJQ7_9CORY</name>
<evidence type="ECO:0000256" key="1">
    <source>
        <dbReference type="ARBA" id="ARBA00006102"/>
    </source>
</evidence>
<dbReference type="InterPro" id="IPR011762">
    <property type="entry name" value="COA_CT_N"/>
</dbReference>
<protein>
    <submittedName>
        <fullName evidence="4">Acyl-CoA carboxylase subunit beta</fullName>
    </submittedName>
</protein>
<dbReference type="Proteomes" id="UP001146469">
    <property type="component" value="Unassembled WGS sequence"/>
</dbReference>
<dbReference type="EMBL" id="JAKMUT010000001">
    <property type="protein sequence ID" value="MCZ9288916.1"/>
    <property type="molecule type" value="Genomic_DNA"/>
</dbReference>
<evidence type="ECO:0000259" key="2">
    <source>
        <dbReference type="PROSITE" id="PS50980"/>
    </source>
</evidence>
<dbReference type="RefSeq" id="WP_269944032.1">
    <property type="nucleotide sequence ID" value="NZ_JAKMUT010000001.1"/>
</dbReference>
<proteinExistence type="inferred from homology"/>
<dbReference type="PANTHER" id="PTHR43842:SF2">
    <property type="entry name" value="PROPIONYL-COA CARBOXYLASE BETA CHAIN, MITOCHONDRIAL"/>
    <property type="match status" value="1"/>
</dbReference>